<reference evidence="3" key="1">
    <citation type="submission" date="2018-06" db="EMBL/GenBank/DDBJ databases">
        <title>Genome assembly of Danube salmon.</title>
        <authorList>
            <person name="Macqueen D.J."/>
            <person name="Gundappa M.K."/>
        </authorList>
    </citation>
    <scope>NUCLEOTIDE SEQUENCE [LARGE SCALE GENOMIC DNA]</scope>
</reference>
<evidence type="ECO:0000256" key="1">
    <source>
        <dbReference type="SAM" id="MobiDB-lite"/>
    </source>
</evidence>
<dbReference type="Proteomes" id="UP000314982">
    <property type="component" value="Unassembled WGS sequence"/>
</dbReference>
<dbReference type="AlphaFoldDB" id="A0A4W5L855"/>
<proteinExistence type="predicted"/>
<keyword evidence="3" id="KW-1185">Reference proteome</keyword>
<sequence>TLHVESVFICVYVPEGVYVCVICITCLFQEEEGPEVLLVKEEGCEEGLGNPEGTMVMEDNQTTPTPEPTEEPAEHHRTTHSLTEVSPL</sequence>
<name>A0A4W5L855_9TELE</name>
<evidence type="ECO:0000313" key="3">
    <source>
        <dbReference type="Proteomes" id="UP000314982"/>
    </source>
</evidence>
<dbReference type="GeneTree" id="ENSGT01150000289629"/>
<organism evidence="2 3">
    <name type="scientific">Hucho hucho</name>
    <name type="common">huchen</name>
    <dbReference type="NCBI Taxonomy" id="62062"/>
    <lineage>
        <taxon>Eukaryota</taxon>
        <taxon>Metazoa</taxon>
        <taxon>Chordata</taxon>
        <taxon>Craniata</taxon>
        <taxon>Vertebrata</taxon>
        <taxon>Euteleostomi</taxon>
        <taxon>Actinopterygii</taxon>
        <taxon>Neopterygii</taxon>
        <taxon>Teleostei</taxon>
        <taxon>Protacanthopterygii</taxon>
        <taxon>Salmoniformes</taxon>
        <taxon>Salmonidae</taxon>
        <taxon>Salmoninae</taxon>
        <taxon>Hucho</taxon>
    </lineage>
</organism>
<feature type="region of interest" description="Disordered" evidence="1">
    <location>
        <begin position="48"/>
        <end position="88"/>
    </location>
</feature>
<accession>A0A4W5L855</accession>
<evidence type="ECO:0000313" key="2">
    <source>
        <dbReference type="Ensembl" id="ENSHHUP00000022234.1"/>
    </source>
</evidence>
<reference evidence="2" key="2">
    <citation type="submission" date="2025-08" db="UniProtKB">
        <authorList>
            <consortium name="Ensembl"/>
        </authorList>
    </citation>
    <scope>IDENTIFICATION</scope>
</reference>
<dbReference type="Ensembl" id="ENSHHUT00000023072.1">
    <property type="protein sequence ID" value="ENSHHUP00000022234.1"/>
    <property type="gene ID" value="ENSHHUG00000013925.1"/>
</dbReference>
<protein>
    <submittedName>
        <fullName evidence="2">Uncharacterized protein</fullName>
    </submittedName>
</protein>
<reference evidence="2" key="3">
    <citation type="submission" date="2025-09" db="UniProtKB">
        <authorList>
            <consortium name="Ensembl"/>
        </authorList>
    </citation>
    <scope>IDENTIFICATION</scope>
</reference>